<dbReference type="InterPro" id="IPR006674">
    <property type="entry name" value="HD_domain"/>
</dbReference>
<proteinExistence type="predicted"/>
<organism evidence="2">
    <name type="scientific">Boseongicola sp. SB0664_bin_43</name>
    <dbReference type="NCBI Taxonomy" id="2604844"/>
    <lineage>
        <taxon>Bacteria</taxon>
        <taxon>Pseudomonadati</taxon>
        <taxon>Pseudomonadota</taxon>
        <taxon>Alphaproteobacteria</taxon>
        <taxon>Rhodobacterales</taxon>
        <taxon>Paracoccaceae</taxon>
        <taxon>Boseongicola</taxon>
    </lineage>
</organism>
<dbReference type="Pfam" id="PF13023">
    <property type="entry name" value="HD_3"/>
    <property type="match status" value="1"/>
</dbReference>
<protein>
    <submittedName>
        <fullName evidence="2">HD domain-containing protein</fullName>
    </submittedName>
</protein>
<sequence>MRMTECGDGKPDLVSELLDMFGLAGRLKTELRHPWLSDGRQESVAQHCWMIALMAFVIAPHLEHKVELPEASMLILVRELA</sequence>
<comment type="caution">
    <text evidence="2">The sequence shown here is derived from an EMBL/GenBank/DDBJ whole genome shotgun (WGS) entry which is preliminary data.</text>
</comment>
<gene>
    <name evidence="2" type="ORF">F4Y60_00060</name>
</gene>
<accession>A0A6B0XUZ7</accession>
<evidence type="ECO:0000313" key="2">
    <source>
        <dbReference type="EMBL" id="MXY32494.1"/>
    </source>
</evidence>
<reference evidence="2" key="1">
    <citation type="submission" date="2019-09" db="EMBL/GenBank/DDBJ databases">
        <title>Characterisation of the sponge microbiome using genome-centric metagenomics.</title>
        <authorList>
            <person name="Engelberts J.P."/>
            <person name="Robbins S.J."/>
            <person name="De Goeij J.M."/>
            <person name="Aranda M."/>
            <person name="Bell S.C."/>
            <person name="Webster N.S."/>
        </authorList>
    </citation>
    <scope>NUCLEOTIDE SEQUENCE</scope>
    <source>
        <strain evidence="2">SB0664_bin_43</strain>
    </source>
</reference>
<dbReference type="AlphaFoldDB" id="A0A6B0XUZ7"/>
<evidence type="ECO:0000259" key="1">
    <source>
        <dbReference type="Pfam" id="PF13023"/>
    </source>
</evidence>
<dbReference type="Gene3D" id="1.10.3210.10">
    <property type="entry name" value="Hypothetical protein af1432"/>
    <property type="match status" value="1"/>
</dbReference>
<feature type="domain" description="HD" evidence="1">
    <location>
        <begin position="24"/>
        <end position="77"/>
    </location>
</feature>
<name>A0A6B0XUZ7_9RHOB</name>
<dbReference type="SUPFAM" id="SSF109604">
    <property type="entry name" value="HD-domain/PDEase-like"/>
    <property type="match status" value="1"/>
</dbReference>
<dbReference type="EMBL" id="VXRY01000003">
    <property type="protein sequence ID" value="MXY32494.1"/>
    <property type="molecule type" value="Genomic_DNA"/>
</dbReference>